<keyword evidence="2" id="KW-0732">Signal</keyword>
<dbReference type="Proteomes" id="UP001237448">
    <property type="component" value="Unassembled WGS sequence"/>
</dbReference>
<evidence type="ECO:0000256" key="2">
    <source>
        <dbReference type="SAM" id="SignalP"/>
    </source>
</evidence>
<feature type="chain" id="PRO_5045055682" evidence="2">
    <location>
        <begin position="20"/>
        <end position="135"/>
    </location>
</feature>
<comment type="caution">
    <text evidence="3">The sequence shown here is derived from an EMBL/GenBank/DDBJ whole genome shotgun (WGS) entry which is preliminary data.</text>
</comment>
<reference evidence="3 4" key="1">
    <citation type="submission" date="2023-07" db="EMBL/GenBank/DDBJ databases">
        <title>Genomic Encyclopedia of Type Strains, Phase IV (KMG-IV): sequencing the most valuable type-strain genomes for metagenomic binning, comparative biology and taxonomic classification.</title>
        <authorList>
            <person name="Goeker M."/>
        </authorList>
    </citation>
    <scope>NUCLEOTIDE SEQUENCE [LARGE SCALE GENOMIC DNA]</scope>
    <source>
        <strain evidence="3 4">DSM 5896</strain>
    </source>
</reference>
<dbReference type="EMBL" id="JAUSVK010000001">
    <property type="protein sequence ID" value="MDQ0394836.1"/>
    <property type="molecule type" value="Genomic_DNA"/>
</dbReference>
<keyword evidence="4" id="KW-1185">Reference proteome</keyword>
<proteinExistence type="predicted"/>
<evidence type="ECO:0000256" key="1">
    <source>
        <dbReference type="SAM" id="MobiDB-lite"/>
    </source>
</evidence>
<name>A0ABU0FJY6_9HYPH</name>
<dbReference type="RefSeq" id="WP_307432630.1">
    <property type="nucleotide sequence ID" value="NZ_JAUSVK010000001.1"/>
</dbReference>
<protein>
    <submittedName>
        <fullName evidence="3">Uncharacterized protein</fullName>
    </submittedName>
</protein>
<evidence type="ECO:0000313" key="4">
    <source>
        <dbReference type="Proteomes" id="UP001237448"/>
    </source>
</evidence>
<evidence type="ECO:0000313" key="3">
    <source>
        <dbReference type="EMBL" id="MDQ0394836.1"/>
    </source>
</evidence>
<organism evidence="3 4">
    <name type="scientific">Labrys monachus</name>
    <dbReference type="NCBI Taxonomy" id="217067"/>
    <lineage>
        <taxon>Bacteria</taxon>
        <taxon>Pseudomonadati</taxon>
        <taxon>Pseudomonadota</taxon>
        <taxon>Alphaproteobacteria</taxon>
        <taxon>Hyphomicrobiales</taxon>
        <taxon>Xanthobacteraceae</taxon>
        <taxon>Labrys</taxon>
    </lineage>
</organism>
<gene>
    <name evidence="3" type="ORF">J3R73_004628</name>
</gene>
<feature type="region of interest" description="Disordered" evidence="1">
    <location>
        <begin position="76"/>
        <end position="102"/>
    </location>
</feature>
<sequence length="135" mass="14431">MRLLIGIGASIALTFSAAAQDLSCTQRGCKQMGNCREAVWRFDYCSASNLDRDNDGLPGENLCRTADDVSQARAANAAARPELPIDGSGTGAGGENAGADNGSGHRALRLRCAASILKKYKLKFLYDRNRSQYIS</sequence>
<feature type="signal peptide" evidence="2">
    <location>
        <begin position="1"/>
        <end position="19"/>
    </location>
</feature>
<accession>A0ABU0FJY6</accession>